<reference evidence="1 2" key="1">
    <citation type="submission" date="2015-07" db="EMBL/GenBank/DDBJ databases">
        <authorList>
            <person name="Noorani M."/>
        </authorList>
    </citation>
    <scope>NUCLEOTIDE SEQUENCE [LARGE SCALE GENOMIC DNA]</scope>
    <source>
        <strain evidence="1 2">NRRL B-24567</strain>
    </source>
</reference>
<sequence length="124" mass="13702">MLGRMVPAAVADIRRTVLDVRRRPDLVPEPLRDPAALSPAELDSVHRWCPTGPGEELLLVWRPERPVDPLTGQVSLAVVTTWGVRLRPPLPVPFAVAHTDLWSCDFSRSPSPGAWAPCRSRRTG</sequence>
<proteinExistence type="predicted"/>
<dbReference type="Proteomes" id="UP000037773">
    <property type="component" value="Unassembled WGS sequence"/>
</dbReference>
<dbReference type="AlphaFoldDB" id="A0A0M8QMI7"/>
<accession>A0A0M8QMI7</accession>
<evidence type="ECO:0000313" key="1">
    <source>
        <dbReference type="EMBL" id="KOT35833.1"/>
    </source>
</evidence>
<organism evidence="1 2">
    <name type="scientific">Streptomyces caelestis</name>
    <dbReference type="NCBI Taxonomy" id="36816"/>
    <lineage>
        <taxon>Bacteria</taxon>
        <taxon>Bacillati</taxon>
        <taxon>Actinomycetota</taxon>
        <taxon>Actinomycetes</taxon>
        <taxon>Kitasatosporales</taxon>
        <taxon>Streptomycetaceae</taxon>
        <taxon>Streptomyces</taxon>
    </lineage>
</organism>
<evidence type="ECO:0000313" key="2">
    <source>
        <dbReference type="Proteomes" id="UP000037773"/>
    </source>
</evidence>
<name>A0A0M8QMI7_9ACTN</name>
<gene>
    <name evidence="1" type="ORF">ADK41_24290</name>
</gene>
<comment type="caution">
    <text evidence="1">The sequence shown here is derived from an EMBL/GenBank/DDBJ whole genome shotgun (WGS) entry which is preliminary data.</text>
</comment>
<dbReference type="EMBL" id="LGCN01000210">
    <property type="protein sequence ID" value="KOT35833.1"/>
    <property type="molecule type" value="Genomic_DNA"/>
</dbReference>
<keyword evidence="2" id="KW-1185">Reference proteome</keyword>
<protein>
    <submittedName>
        <fullName evidence="1">Uncharacterized protein</fullName>
    </submittedName>
</protein>